<comment type="caution">
    <text evidence="5">The sequence shown here is derived from an EMBL/GenBank/DDBJ whole genome shotgun (WGS) entry which is preliminary data.</text>
</comment>
<feature type="domain" description="HTH araC/xylS-type" evidence="4">
    <location>
        <begin position="37"/>
        <end position="135"/>
    </location>
</feature>
<gene>
    <name evidence="5" type="ORF">CWN47_22110</name>
</gene>
<dbReference type="Proteomes" id="UP000234412">
    <property type="component" value="Unassembled WGS sequence"/>
</dbReference>
<evidence type="ECO:0000313" key="6">
    <source>
        <dbReference type="Proteomes" id="UP000234412"/>
    </source>
</evidence>
<proteinExistence type="predicted"/>
<keyword evidence="1" id="KW-0805">Transcription regulation</keyword>
<dbReference type="EMBL" id="PIDP01000929">
    <property type="protein sequence ID" value="PLM92439.1"/>
    <property type="molecule type" value="Genomic_DNA"/>
</dbReference>
<evidence type="ECO:0000313" key="5">
    <source>
        <dbReference type="EMBL" id="PLM92439.1"/>
    </source>
</evidence>
<protein>
    <submittedName>
        <fullName evidence="5">AraC family transcriptional regulator</fullName>
    </submittedName>
</protein>
<dbReference type="GO" id="GO:0005829">
    <property type="term" value="C:cytosol"/>
    <property type="evidence" value="ECO:0007669"/>
    <property type="project" value="TreeGrafter"/>
</dbReference>
<dbReference type="GO" id="GO:0000976">
    <property type="term" value="F:transcription cis-regulatory region binding"/>
    <property type="evidence" value="ECO:0007669"/>
    <property type="project" value="TreeGrafter"/>
</dbReference>
<dbReference type="Gene3D" id="1.10.10.60">
    <property type="entry name" value="Homeodomain-like"/>
    <property type="match status" value="1"/>
</dbReference>
<evidence type="ECO:0000256" key="2">
    <source>
        <dbReference type="ARBA" id="ARBA00023125"/>
    </source>
</evidence>
<evidence type="ECO:0000256" key="1">
    <source>
        <dbReference type="ARBA" id="ARBA00023015"/>
    </source>
</evidence>
<dbReference type="SMART" id="SM00342">
    <property type="entry name" value="HTH_ARAC"/>
    <property type="match status" value="1"/>
</dbReference>
<accession>A0A2N4YX20</accession>
<dbReference type="Pfam" id="PF12833">
    <property type="entry name" value="HTH_18"/>
    <property type="match status" value="1"/>
</dbReference>
<keyword evidence="3" id="KW-0804">Transcription</keyword>
<name>A0A2N4YX20_KLEVA</name>
<dbReference type="GO" id="GO:0003700">
    <property type="term" value="F:DNA-binding transcription factor activity"/>
    <property type="evidence" value="ECO:0007669"/>
    <property type="project" value="InterPro"/>
</dbReference>
<evidence type="ECO:0000256" key="3">
    <source>
        <dbReference type="ARBA" id="ARBA00023163"/>
    </source>
</evidence>
<dbReference type="InterPro" id="IPR018060">
    <property type="entry name" value="HTH_AraC"/>
</dbReference>
<dbReference type="PANTHER" id="PTHR47894">
    <property type="entry name" value="HTH-TYPE TRANSCRIPTIONAL REGULATOR GADX"/>
    <property type="match status" value="1"/>
</dbReference>
<dbReference type="AlphaFoldDB" id="A0A2N4YX20"/>
<dbReference type="InterPro" id="IPR009057">
    <property type="entry name" value="Homeodomain-like_sf"/>
</dbReference>
<dbReference type="PROSITE" id="PS01124">
    <property type="entry name" value="HTH_ARAC_FAMILY_2"/>
    <property type="match status" value="1"/>
</dbReference>
<reference evidence="5 6" key="1">
    <citation type="submission" date="2017-11" db="EMBL/GenBank/DDBJ databases">
        <authorList>
            <person name="Han C.G."/>
        </authorList>
    </citation>
    <scope>NUCLEOTIDE SEQUENCE [LARGE SCALE GENOMIC DNA]</scope>
    <source>
        <strain evidence="5 6">A8</strain>
    </source>
</reference>
<feature type="non-terminal residue" evidence="5">
    <location>
        <position position="1"/>
    </location>
</feature>
<organism evidence="5 6">
    <name type="scientific">Klebsiella variicola</name>
    <dbReference type="NCBI Taxonomy" id="244366"/>
    <lineage>
        <taxon>Bacteria</taxon>
        <taxon>Pseudomonadati</taxon>
        <taxon>Pseudomonadota</taxon>
        <taxon>Gammaproteobacteria</taxon>
        <taxon>Enterobacterales</taxon>
        <taxon>Enterobacteriaceae</taxon>
        <taxon>Klebsiella/Raoultella group</taxon>
        <taxon>Klebsiella</taxon>
        <taxon>Klebsiella pneumoniae complex</taxon>
    </lineage>
</organism>
<sequence length="139" mass="15973">ADALRPFLTVNEGMWQVFEPELQRRLSQLSDQASTAERVHAVLLELLPGNDASIDNTAQRLGMSKRTLQRRLEQEGENYRALVHACREALARHYLLNTTLSGYEIAFLLGFEDPNSFYRAFMAWTGQTPETLRDMMRLN</sequence>
<dbReference type="SUPFAM" id="SSF46689">
    <property type="entry name" value="Homeodomain-like"/>
    <property type="match status" value="1"/>
</dbReference>
<evidence type="ECO:0000259" key="4">
    <source>
        <dbReference type="PROSITE" id="PS01124"/>
    </source>
</evidence>
<dbReference type="PANTHER" id="PTHR47894:SF1">
    <property type="entry name" value="HTH-TYPE TRANSCRIPTIONAL REGULATOR VQSM"/>
    <property type="match status" value="1"/>
</dbReference>
<reference evidence="5 6" key="2">
    <citation type="submission" date="2018-01" db="EMBL/GenBank/DDBJ databases">
        <title>Genomic study of Klebsiella pneumoniae.</title>
        <authorList>
            <person name="Yang Y."/>
            <person name="Bicalho R."/>
        </authorList>
    </citation>
    <scope>NUCLEOTIDE SEQUENCE [LARGE SCALE GENOMIC DNA]</scope>
    <source>
        <strain evidence="5 6">A8</strain>
    </source>
</reference>
<keyword evidence="2" id="KW-0238">DNA-binding</keyword>